<evidence type="ECO:0000313" key="1">
    <source>
        <dbReference type="EMBL" id="SVD16306.1"/>
    </source>
</evidence>
<reference evidence="1" key="1">
    <citation type="submission" date="2018-05" db="EMBL/GenBank/DDBJ databases">
        <authorList>
            <person name="Lanie J.A."/>
            <person name="Ng W.-L."/>
            <person name="Kazmierczak K.M."/>
            <person name="Andrzejewski T.M."/>
            <person name="Davidsen T.M."/>
            <person name="Wayne K.J."/>
            <person name="Tettelin H."/>
            <person name="Glass J.I."/>
            <person name="Rusch D."/>
            <person name="Podicherti R."/>
            <person name="Tsui H.-C.T."/>
            <person name="Winkler M.E."/>
        </authorList>
    </citation>
    <scope>NUCLEOTIDE SEQUENCE</scope>
</reference>
<proteinExistence type="predicted"/>
<dbReference type="EMBL" id="UINC01133396">
    <property type="protein sequence ID" value="SVD16306.1"/>
    <property type="molecule type" value="Genomic_DNA"/>
</dbReference>
<sequence>MHSLSLRAEQGKKRPPKRIIFINSCLGFYKPY</sequence>
<protein>
    <submittedName>
        <fullName evidence="1">Uncharacterized protein</fullName>
    </submittedName>
</protein>
<dbReference type="AlphaFoldDB" id="A0A382T2L8"/>
<feature type="non-terminal residue" evidence="1">
    <location>
        <position position="32"/>
    </location>
</feature>
<accession>A0A382T2L8</accession>
<gene>
    <name evidence="1" type="ORF">METZ01_LOCUS369160</name>
</gene>
<name>A0A382T2L8_9ZZZZ</name>
<organism evidence="1">
    <name type="scientific">marine metagenome</name>
    <dbReference type="NCBI Taxonomy" id="408172"/>
    <lineage>
        <taxon>unclassified sequences</taxon>
        <taxon>metagenomes</taxon>
        <taxon>ecological metagenomes</taxon>
    </lineage>
</organism>